<feature type="domain" description="F-box" evidence="2">
    <location>
        <begin position="9"/>
        <end position="54"/>
    </location>
</feature>
<feature type="region of interest" description="Disordered" evidence="1">
    <location>
        <begin position="973"/>
        <end position="995"/>
    </location>
</feature>
<dbReference type="PANTHER" id="PTHR38688:SF1">
    <property type="entry name" value="FAD_NAD(P)-BINDING DOMAIN-CONTAINING PROTEIN"/>
    <property type="match status" value="1"/>
</dbReference>
<sequence>MTPTTMSDLMLLHQLPEELLQDILDRLEEPHLRRFNLASRWCYEKAAPLLWREVTLVDCRAEKEGSTLKDEHDDTPLIRKLLLLATRPDLASQVQVVTHRCHLPPPAIFNELPRSTFSSQTLSIDPRTIWLVQLAVRQMTKVNTLRIVFGHPSLNDALLRCFFDKSRSKTSPVRKLWLECCRVSVGLNAHLHEHPYGLPLELDFTGLESIRFRRLPLRPGEPLAGAIPLYHSVHARSNILWEMQDGMGGQYITTAHDLRREQLVGEEHWNWSVAEENPSLIEEGVYHDETSPLQRMLRFANTWDDEIYSKIQGGMTAEELSLVNERHVPSHLKRAELAHRGTWLDPLDLEPLSAAQQWKRAQREKIPSSQAALNMLANASQTITSLTIDWIFTMPSNIGYSRDPIGQQRWVDLYIDLFSLRFPHLRAFQFRNAVVFETQLPHGLYLFDRSYLHQRESLPGQPDDAFTLRQDQLEKLDTLCLSFIESHQSLQCLAWPMDHFFSESGPPSDLVDRVDATIENLSRSLVDLRVDTLYSGVCDLQTESHRSPDAGARERRRRFVEYFAAKMKKVESIKVEGGMPRDERRETLRALHACPLRKIVLIGICSPLGNTWGHEGRDLAEQLSQDELEALEGEHKDAIWKHGTSRPEHPPPDYQFVASYEWPPGPPMIHTIASLHADTVTELKFCGYKGSPVLLSPTPVTTPMLSALKHFHKLESFVFSMWLSTVFEGAPRDAEIISYWLQSRSPSSTALVRVTDEEPQGWEKELLTKYAPDALARRITSFIGPYLSEQAKVKRGGVHVRASFCIGDWGGIFDVDLRIGKDGQGNDVCLSHQGPREEHEAGRRKTPAAASHAPSACGLQHGSMQAFTSATMSRSPGRIPFVALRKASTMSGGRSTPHEVPSEYAAVVVGAGPAGVTCVGNLLERKVEPILWVDDGFDGGRVNRKYREVPSNTKVGLFVDFATALTPFRKIVSGTPSRSRWDEPSESDGELVGGQSDKLQDLRSLDQTKGCRLSHAADMILMLTEGLKKTPGVFAQPGKVAQGELDESTGEWNVRIDSPQQSESDVISAQTQRLILCTGASPTVTSLPGKVSGLPPLDLDTALSPTKLSQKLSPLGPTTVSVIGASHSAILVLRHLYQLAASSKPDLKIKWFTRHALRYAEYMDGWILRDNTGLKGEAAVWAKENLEPEVFQQSPVSQYVEAVSYDKGKEQEVFEQHLPGSNFVVQAIGYTRDPIPALTTKDGKNIEAYYDHETGQFNYAKESAGGSFGDVAKLPGTYGAGIAWPERVKDPYGNVEYAVGFAKFMKFVKRVSPEWN</sequence>
<dbReference type="Proteomes" id="UP000276864">
    <property type="component" value="Unassembled WGS sequence"/>
</dbReference>
<reference evidence="3 4" key="1">
    <citation type="journal article" date="2018" name="BMC Genomics">
        <title>Genomic evidence for intraspecific hybridization in a clonal and extremely halotolerant yeast.</title>
        <authorList>
            <person name="Gostincar C."/>
            <person name="Stajich J.E."/>
            <person name="Zupancic J."/>
            <person name="Zalar P."/>
            <person name="Gunde-Cimerman N."/>
        </authorList>
    </citation>
    <scope>NUCLEOTIDE SEQUENCE [LARGE SCALE GENOMIC DNA]</scope>
    <source>
        <strain evidence="3 4">EXF-6651</strain>
    </source>
</reference>
<organism evidence="3 4">
    <name type="scientific">Hortaea werneckii</name>
    <name type="common">Black yeast</name>
    <name type="synonym">Cladosporium werneckii</name>
    <dbReference type="NCBI Taxonomy" id="91943"/>
    <lineage>
        <taxon>Eukaryota</taxon>
        <taxon>Fungi</taxon>
        <taxon>Dikarya</taxon>
        <taxon>Ascomycota</taxon>
        <taxon>Pezizomycotina</taxon>
        <taxon>Dothideomycetes</taxon>
        <taxon>Dothideomycetidae</taxon>
        <taxon>Mycosphaerellales</taxon>
        <taxon>Teratosphaeriaceae</taxon>
        <taxon>Hortaea</taxon>
    </lineage>
</organism>
<evidence type="ECO:0000313" key="4">
    <source>
        <dbReference type="Proteomes" id="UP000276864"/>
    </source>
</evidence>
<dbReference type="InterPro" id="IPR036188">
    <property type="entry name" value="FAD/NAD-bd_sf"/>
</dbReference>
<feature type="compositionally biased region" description="Basic and acidic residues" evidence="1">
    <location>
        <begin position="834"/>
        <end position="843"/>
    </location>
</feature>
<evidence type="ECO:0000259" key="2">
    <source>
        <dbReference type="PROSITE" id="PS50181"/>
    </source>
</evidence>
<dbReference type="PROSITE" id="PS50181">
    <property type="entry name" value="FBOX"/>
    <property type="match status" value="1"/>
</dbReference>
<protein>
    <recommendedName>
        <fullName evidence="2">F-box domain-containing protein</fullName>
    </recommendedName>
</protein>
<dbReference type="InterPro" id="IPR001810">
    <property type="entry name" value="F-box_dom"/>
</dbReference>
<gene>
    <name evidence="3" type="ORF">D0866_13495</name>
</gene>
<dbReference type="InterPro" id="IPR053275">
    <property type="entry name" value="Agnestin_monoxygenase"/>
</dbReference>
<dbReference type="VEuPathDB" id="FungiDB:BTJ68_13057"/>
<comment type="caution">
    <text evidence="3">The sequence shown here is derived from an EMBL/GenBank/DDBJ whole genome shotgun (WGS) entry which is preliminary data.</text>
</comment>
<dbReference type="SUPFAM" id="SSF51905">
    <property type="entry name" value="FAD/NAD(P)-binding domain"/>
    <property type="match status" value="1"/>
</dbReference>
<evidence type="ECO:0000256" key="1">
    <source>
        <dbReference type="SAM" id="MobiDB-lite"/>
    </source>
</evidence>
<name>A0A3M6ZPY4_HORWE</name>
<accession>A0A3M6ZPY4</accession>
<feature type="region of interest" description="Disordered" evidence="1">
    <location>
        <begin position="831"/>
        <end position="855"/>
    </location>
</feature>
<dbReference type="VEuPathDB" id="FungiDB:BTJ68_10388"/>
<proteinExistence type="predicted"/>
<dbReference type="PANTHER" id="PTHR38688">
    <property type="entry name" value="PYR_REDOX_2 DOMAIN-CONTAINING PROTEIN"/>
    <property type="match status" value="1"/>
</dbReference>
<evidence type="ECO:0000313" key="3">
    <source>
        <dbReference type="EMBL" id="RMY17346.1"/>
    </source>
</evidence>
<dbReference type="EMBL" id="QWIM01002188">
    <property type="protein sequence ID" value="RMY17346.1"/>
    <property type="molecule type" value="Genomic_DNA"/>
</dbReference>